<reference evidence="2" key="1">
    <citation type="journal article" date="2019" name="Int. J. Syst. Evol. Microbiol.">
        <title>The Global Catalogue of Microorganisms (GCM) 10K type strain sequencing project: providing services to taxonomists for standard genome sequencing and annotation.</title>
        <authorList>
            <consortium name="The Broad Institute Genomics Platform"/>
            <consortium name="The Broad Institute Genome Sequencing Center for Infectious Disease"/>
            <person name="Wu L."/>
            <person name="Ma J."/>
        </authorList>
    </citation>
    <scope>NUCLEOTIDE SEQUENCE [LARGE SCALE GENOMIC DNA]</scope>
    <source>
        <strain evidence="2">KCTC 42424</strain>
    </source>
</reference>
<keyword evidence="2" id="KW-1185">Reference proteome</keyword>
<evidence type="ECO:0000313" key="1">
    <source>
        <dbReference type="EMBL" id="MFC3679102.1"/>
    </source>
</evidence>
<comment type="caution">
    <text evidence="1">The sequence shown here is derived from an EMBL/GenBank/DDBJ whole genome shotgun (WGS) entry which is preliminary data.</text>
</comment>
<accession>A0ABV7VQD4</accession>
<protein>
    <recommendedName>
        <fullName evidence="3">Antitoxin SocA-like Panacea domain-containing protein</fullName>
    </recommendedName>
</protein>
<gene>
    <name evidence="1" type="ORF">ACFOMG_03120</name>
</gene>
<dbReference type="Proteomes" id="UP001595722">
    <property type="component" value="Unassembled WGS sequence"/>
</dbReference>
<dbReference type="RefSeq" id="WP_376864749.1">
    <property type="nucleotide sequence ID" value="NZ_JBHRYB010000001.1"/>
</dbReference>
<dbReference type="EMBL" id="JBHRYB010000001">
    <property type="protein sequence ID" value="MFC3679102.1"/>
    <property type="molecule type" value="Genomic_DNA"/>
</dbReference>
<name>A0ABV7VQD4_9GAMM</name>
<sequence length="191" mass="22136">MSHYIAEKILELEVATGEEKRSLQKYCFEAILLLWSHQAYFPSGSRPFENFEPVFRALDHIDPDRPGYSYINEQPEANSDVPKDIDLYVKYIVNLDATTRVLLSYFVELAISSAADQSTKDWINSLGVETRSEVPKVLLSFYRDRREKSDKDIVEEKIEKLSDQIRKIDAFVDVSKDIRLELARKIENLKG</sequence>
<evidence type="ECO:0008006" key="3">
    <source>
        <dbReference type="Google" id="ProtNLM"/>
    </source>
</evidence>
<organism evidence="1 2">
    <name type="scientific">Bacterioplanoides pacificum</name>
    <dbReference type="NCBI Taxonomy" id="1171596"/>
    <lineage>
        <taxon>Bacteria</taxon>
        <taxon>Pseudomonadati</taxon>
        <taxon>Pseudomonadota</taxon>
        <taxon>Gammaproteobacteria</taxon>
        <taxon>Oceanospirillales</taxon>
        <taxon>Oceanospirillaceae</taxon>
        <taxon>Bacterioplanoides</taxon>
    </lineage>
</organism>
<evidence type="ECO:0000313" key="2">
    <source>
        <dbReference type="Proteomes" id="UP001595722"/>
    </source>
</evidence>
<proteinExistence type="predicted"/>